<feature type="transmembrane region" description="Helical" evidence="6">
    <location>
        <begin position="12"/>
        <end position="35"/>
    </location>
</feature>
<feature type="transmembrane region" description="Helical" evidence="6">
    <location>
        <begin position="155"/>
        <end position="179"/>
    </location>
</feature>
<proteinExistence type="predicted"/>
<feature type="transmembrane region" description="Helical" evidence="6">
    <location>
        <begin position="446"/>
        <end position="467"/>
    </location>
</feature>
<keyword evidence="3 6" id="KW-0812">Transmembrane</keyword>
<evidence type="ECO:0000256" key="2">
    <source>
        <dbReference type="ARBA" id="ARBA00022475"/>
    </source>
</evidence>
<dbReference type="AlphaFoldDB" id="A0A255YRF0"/>
<comment type="subcellular location">
    <subcellularLocation>
        <location evidence="1">Cell membrane</location>
        <topology evidence="1">Multi-pass membrane protein</topology>
    </subcellularLocation>
</comment>
<organism evidence="7 8">
    <name type="scientific">Niveispirillum lacus</name>
    <dbReference type="NCBI Taxonomy" id="1981099"/>
    <lineage>
        <taxon>Bacteria</taxon>
        <taxon>Pseudomonadati</taxon>
        <taxon>Pseudomonadota</taxon>
        <taxon>Alphaproteobacteria</taxon>
        <taxon>Rhodospirillales</taxon>
        <taxon>Azospirillaceae</taxon>
        <taxon>Niveispirillum</taxon>
    </lineage>
</organism>
<dbReference type="EMBL" id="NOXU01000032">
    <property type="protein sequence ID" value="OYQ31761.1"/>
    <property type="molecule type" value="Genomic_DNA"/>
</dbReference>
<dbReference type="PANTHER" id="PTHR30250:SF26">
    <property type="entry name" value="PSMA PROTEIN"/>
    <property type="match status" value="1"/>
</dbReference>
<feature type="transmembrane region" description="Helical" evidence="6">
    <location>
        <begin position="130"/>
        <end position="148"/>
    </location>
</feature>
<dbReference type="GO" id="GO:0005886">
    <property type="term" value="C:plasma membrane"/>
    <property type="evidence" value="ECO:0007669"/>
    <property type="project" value="UniProtKB-SubCell"/>
</dbReference>
<feature type="transmembrane region" description="Helical" evidence="6">
    <location>
        <begin position="88"/>
        <end position="110"/>
    </location>
</feature>
<evidence type="ECO:0000256" key="6">
    <source>
        <dbReference type="SAM" id="Phobius"/>
    </source>
</evidence>
<feature type="transmembrane region" description="Helical" evidence="6">
    <location>
        <begin position="304"/>
        <end position="328"/>
    </location>
</feature>
<feature type="transmembrane region" description="Helical" evidence="6">
    <location>
        <begin position="185"/>
        <end position="203"/>
    </location>
</feature>
<accession>A0A255YRF0</accession>
<sequence length="487" mass="52865">MVTDAGLKKNFVYTVIGMATPVIVALATIPIYIHHIGEERYGILSIVWLLLGYFGFLDMGLSRASANALARLRDAPDEERSRVFSSSLYLNLGLGVLGGALIYFVGGYLFRTQFNLTDALWTELAQGMPWVAAMLPLALASGVGFGALESRERFLAVNLLQMTGSAAGQVVPALCAVFISPSLEWVIPAAFLIRLLTTVQVFWHLSRVDRLRLTRYDRGQGRSLFKYGAWVSVTNIVGPILTSLDQFVIGSKLGPAAVSHYSVPMNLTTRVQIIAAALSRAAFPRLSRYGKEDAVDLAERSIRALAYLFGAACIGALFLVEPFLALWISPSFGQVATPVAHILLLGAWINGLAFVALSLLQGQGRPDLAAKIHLMELLPFIGILWLLIDQFGLPGAAAAWTARVAVDALLMFHLSGLRWRRLWTLLPAGLLLILAHLAVGRWSPDLLSGLAAGTAAGMTVIIIGLAVDRPLRTVLFDLIQRRRGRGE</sequence>
<dbReference type="Proteomes" id="UP000216998">
    <property type="component" value="Unassembled WGS sequence"/>
</dbReference>
<keyword evidence="4 6" id="KW-1133">Transmembrane helix</keyword>
<keyword evidence="5 6" id="KW-0472">Membrane</keyword>
<keyword evidence="8" id="KW-1185">Reference proteome</keyword>
<evidence type="ECO:0000256" key="3">
    <source>
        <dbReference type="ARBA" id="ARBA00022692"/>
    </source>
</evidence>
<dbReference type="PANTHER" id="PTHR30250">
    <property type="entry name" value="PST FAMILY PREDICTED COLANIC ACID TRANSPORTER"/>
    <property type="match status" value="1"/>
</dbReference>
<feature type="transmembrane region" description="Helical" evidence="6">
    <location>
        <begin position="340"/>
        <end position="360"/>
    </location>
</feature>
<dbReference type="OrthoDB" id="9812647at2"/>
<dbReference type="CDD" id="cd13128">
    <property type="entry name" value="MATE_Wzx_like"/>
    <property type="match status" value="1"/>
</dbReference>
<evidence type="ECO:0000256" key="4">
    <source>
        <dbReference type="ARBA" id="ARBA00022989"/>
    </source>
</evidence>
<protein>
    <submittedName>
        <fullName evidence="7">Uncharacterized protein</fullName>
    </submittedName>
</protein>
<dbReference type="InterPro" id="IPR002797">
    <property type="entry name" value="Polysacc_synth"/>
</dbReference>
<feature type="transmembrane region" description="Helical" evidence="6">
    <location>
        <begin position="422"/>
        <end position="440"/>
    </location>
</feature>
<feature type="transmembrane region" description="Helical" evidence="6">
    <location>
        <begin position="41"/>
        <end position="61"/>
    </location>
</feature>
<evidence type="ECO:0000256" key="1">
    <source>
        <dbReference type="ARBA" id="ARBA00004651"/>
    </source>
</evidence>
<evidence type="ECO:0000256" key="5">
    <source>
        <dbReference type="ARBA" id="ARBA00023136"/>
    </source>
</evidence>
<comment type="caution">
    <text evidence="7">The sequence shown here is derived from an EMBL/GenBank/DDBJ whole genome shotgun (WGS) entry which is preliminary data.</text>
</comment>
<gene>
    <name evidence="7" type="ORF">CHU95_21785</name>
</gene>
<evidence type="ECO:0000313" key="8">
    <source>
        <dbReference type="Proteomes" id="UP000216998"/>
    </source>
</evidence>
<dbReference type="RefSeq" id="WP_094458502.1">
    <property type="nucleotide sequence ID" value="NZ_NOXU01000032.1"/>
</dbReference>
<name>A0A255YRF0_9PROT</name>
<evidence type="ECO:0000313" key="7">
    <source>
        <dbReference type="EMBL" id="OYQ31761.1"/>
    </source>
</evidence>
<reference evidence="7 8" key="1">
    <citation type="submission" date="2017-07" db="EMBL/GenBank/DDBJ databases">
        <title>Niveispirillum cyanobacteriorum sp. nov., isolated from cyanobacterial aggregates in a eutrophic lake.</title>
        <authorList>
            <person name="Cai H."/>
        </authorList>
    </citation>
    <scope>NUCLEOTIDE SEQUENCE [LARGE SCALE GENOMIC DNA]</scope>
    <source>
        <strain evidence="8">TH1-14</strain>
    </source>
</reference>
<keyword evidence="2" id="KW-1003">Cell membrane</keyword>
<dbReference type="Pfam" id="PF01943">
    <property type="entry name" value="Polysacc_synt"/>
    <property type="match status" value="1"/>
</dbReference>
<dbReference type="InterPro" id="IPR050833">
    <property type="entry name" value="Poly_Biosynth_Transport"/>
</dbReference>